<keyword evidence="2" id="KW-0560">Oxidoreductase</keyword>
<dbReference type="EMBL" id="CP042997">
    <property type="protein sequence ID" value="QEH39024.1"/>
    <property type="molecule type" value="Genomic_DNA"/>
</dbReference>
<name>A0A5B9WFK9_9BACT</name>
<gene>
    <name evidence="2" type="ORF">OJF2_76360</name>
</gene>
<protein>
    <submittedName>
        <fullName evidence="2">Dioxygenase</fullName>
    </submittedName>
</protein>
<keyword evidence="3" id="KW-1185">Reference proteome</keyword>
<dbReference type="Gene3D" id="2.60.40.1120">
    <property type="entry name" value="Carboxypeptidase-like, regulatory domain"/>
    <property type="match status" value="1"/>
</dbReference>
<dbReference type="KEGG" id="agv:OJF2_76360"/>
<evidence type="ECO:0000313" key="2">
    <source>
        <dbReference type="EMBL" id="QEH39024.1"/>
    </source>
</evidence>
<dbReference type="GO" id="GO:0051213">
    <property type="term" value="F:dioxygenase activity"/>
    <property type="evidence" value="ECO:0007669"/>
    <property type="project" value="UniProtKB-KW"/>
</dbReference>
<proteinExistence type="predicted"/>
<reference evidence="2 3" key="1">
    <citation type="submission" date="2019-08" db="EMBL/GenBank/DDBJ databases">
        <title>Deep-cultivation of Planctomycetes and their phenomic and genomic characterization uncovers novel biology.</title>
        <authorList>
            <person name="Wiegand S."/>
            <person name="Jogler M."/>
            <person name="Boedeker C."/>
            <person name="Pinto D."/>
            <person name="Vollmers J."/>
            <person name="Rivas-Marin E."/>
            <person name="Kohn T."/>
            <person name="Peeters S.H."/>
            <person name="Heuer A."/>
            <person name="Rast P."/>
            <person name="Oberbeckmann S."/>
            <person name="Bunk B."/>
            <person name="Jeske O."/>
            <person name="Meyerdierks A."/>
            <person name="Storesund J.E."/>
            <person name="Kallscheuer N."/>
            <person name="Luecker S."/>
            <person name="Lage O.M."/>
            <person name="Pohl T."/>
            <person name="Merkel B.J."/>
            <person name="Hornburger P."/>
            <person name="Mueller R.-W."/>
            <person name="Bruemmer F."/>
            <person name="Labrenz M."/>
            <person name="Spormann A.M."/>
            <person name="Op den Camp H."/>
            <person name="Overmann J."/>
            <person name="Amann R."/>
            <person name="Jetten M.S.M."/>
            <person name="Mascher T."/>
            <person name="Medema M.H."/>
            <person name="Devos D.P."/>
            <person name="Kaster A.-K."/>
            <person name="Ovreas L."/>
            <person name="Rohde M."/>
            <person name="Galperin M.Y."/>
            <person name="Jogler C."/>
        </authorList>
    </citation>
    <scope>NUCLEOTIDE SEQUENCE [LARGE SCALE GENOMIC DNA]</scope>
    <source>
        <strain evidence="2 3">OJF2</strain>
    </source>
</reference>
<organism evidence="2 3">
    <name type="scientific">Aquisphaera giovannonii</name>
    <dbReference type="NCBI Taxonomy" id="406548"/>
    <lineage>
        <taxon>Bacteria</taxon>
        <taxon>Pseudomonadati</taxon>
        <taxon>Planctomycetota</taxon>
        <taxon>Planctomycetia</taxon>
        <taxon>Isosphaerales</taxon>
        <taxon>Isosphaeraceae</taxon>
        <taxon>Aquisphaera</taxon>
    </lineage>
</organism>
<dbReference type="Pfam" id="PF13620">
    <property type="entry name" value="CarboxypepD_reg"/>
    <property type="match status" value="1"/>
</dbReference>
<keyword evidence="2" id="KW-0223">Dioxygenase</keyword>
<dbReference type="InterPro" id="IPR008969">
    <property type="entry name" value="CarboxyPept-like_regulatory"/>
</dbReference>
<dbReference type="Proteomes" id="UP000324233">
    <property type="component" value="Chromosome"/>
</dbReference>
<keyword evidence="1" id="KW-0732">Signal</keyword>
<dbReference type="AlphaFoldDB" id="A0A5B9WFK9"/>
<accession>A0A5B9WFK9</accession>
<dbReference type="SUPFAM" id="SSF49464">
    <property type="entry name" value="Carboxypeptidase regulatory domain-like"/>
    <property type="match status" value="1"/>
</dbReference>
<feature type="chain" id="PRO_5022661588" evidence="1">
    <location>
        <begin position="29"/>
        <end position="464"/>
    </location>
</feature>
<evidence type="ECO:0000313" key="3">
    <source>
        <dbReference type="Proteomes" id="UP000324233"/>
    </source>
</evidence>
<evidence type="ECO:0000256" key="1">
    <source>
        <dbReference type="SAM" id="SignalP"/>
    </source>
</evidence>
<feature type="signal peptide" evidence="1">
    <location>
        <begin position="1"/>
        <end position="28"/>
    </location>
</feature>
<sequence precursor="true">MPPGRRTSPLNIPVLSILAVIASPMATASGAEGKPAILRGLVTDEAHAPLAEARILVAIPAADMRFIDAGTTRKLLKDAVDCRVLEARSDAGGNYAVEVPGLSGRTEVSIDAMKPGYRRLSGTLMAGGDARKVGVTPGEPAEAAPLVLKPALYFRGVVVDEQGKPIPSVDINANAVVGGGAGGVELLTSRADGTFEVFNYPPKTDALGKQLGEGPIYFSHPDYLGSHVEDVYALDKTRGESLRVVLPAGRRLSGRVLDDAGKPIAGVMVEASRKDGDGRKATLTDADGRFALRGLVAGISTVTARSLAVHQARSLPVALNGDRRDLELRLRPMALPAGMKSHAVLGMRLADVNPEVQSAYGLFFDRGAVILDPGEGHGRLGLGDLAEGCNFWMVGQKRVGSVREFVDQIVAETAGKDLDAYSVRVVYSFRTVEFVGNNTQYLRLTRDDLKELKALSDRLNPDLE</sequence>